<feature type="chain" id="PRO_5009318645" evidence="2">
    <location>
        <begin position="25"/>
        <end position="155"/>
    </location>
</feature>
<protein>
    <submittedName>
        <fullName evidence="5">Rho-GAP domain-containing protein</fullName>
    </submittedName>
</protein>
<dbReference type="InterPro" id="IPR008936">
    <property type="entry name" value="Rho_GTPase_activation_prot"/>
</dbReference>
<dbReference type="AlphaFoldDB" id="A0A1I8FAW8"/>
<name>A0A1I8FAW8_9PLAT</name>
<dbReference type="Pfam" id="PF00620">
    <property type="entry name" value="RhoGAP"/>
    <property type="match status" value="1"/>
</dbReference>
<dbReference type="GO" id="GO:0007165">
    <property type="term" value="P:signal transduction"/>
    <property type="evidence" value="ECO:0007669"/>
    <property type="project" value="InterPro"/>
</dbReference>
<evidence type="ECO:0000256" key="1">
    <source>
        <dbReference type="SAM" id="MobiDB-lite"/>
    </source>
</evidence>
<feature type="domain" description="Rho-GAP" evidence="3">
    <location>
        <begin position="50"/>
        <end position="155"/>
    </location>
</feature>
<proteinExistence type="predicted"/>
<evidence type="ECO:0000313" key="4">
    <source>
        <dbReference type="Proteomes" id="UP000095280"/>
    </source>
</evidence>
<keyword evidence="2" id="KW-0732">Signal</keyword>
<feature type="region of interest" description="Disordered" evidence="1">
    <location>
        <begin position="25"/>
        <end position="47"/>
    </location>
</feature>
<feature type="signal peptide" evidence="2">
    <location>
        <begin position="1"/>
        <end position="24"/>
    </location>
</feature>
<evidence type="ECO:0000259" key="3">
    <source>
        <dbReference type="PROSITE" id="PS50238"/>
    </source>
</evidence>
<accession>A0A1I8FAW8</accession>
<dbReference type="SUPFAM" id="SSF48350">
    <property type="entry name" value="GTPase activation domain, GAP"/>
    <property type="match status" value="1"/>
</dbReference>
<dbReference type="InterPro" id="IPR000198">
    <property type="entry name" value="RhoGAP_dom"/>
</dbReference>
<reference evidence="5" key="1">
    <citation type="submission" date="2016-11" db="UniProtKB">
        <authorList>
            <consortium name="WormBaseParasite"/>
        </authorList>
    </citation>
    <scope>IDENTIFICATION</scope>
</reference>
<dbReference type="WBParaSite" id="maker-unitig_25993-snap-gene-0.2-mRNA-1">
    <property type="protein sequence ID" value="maker-unitig_25993-snap-gene-0.2-mRNA-1"/>
    <property type="gene ID" value="maker-unitig_25993-snap-gene-0.2"/>
</dbReference>
<feature type="compositionally biased region" description="Basic residues" evidence="1">
    <location>
        <begin position="29"/>
        <end position="38"/>
    </location>
</feature>
<sequence>AAAARRRLLLVLLIPLLLETSSRPDLKQSGRHQLRHQPSKRDGAAPPLSAPLPARCRGRSCPCLSACVAYIEANGGLATEGVYRTCGNAYDIADTVSLLLSQPAELANRGPSLCTVTSALKQIIGKLTPPCCLNGCCRNWLSCASCRFSLASCSG</sequence>
<keyword evidence="4" id="KW-1185">Reference proteome</keyword>
<evidence type="ECO:0000256" key="2">
    <source>
        <dbReference type="SAM" id="SignalP"/>
    </source>
</evidence>
<organism evidence="4 5">
    <name type="scientific">Macrostomum lignano</name>
    <dbReference type="NCBI Taxonomy" id="282301"/>
    <lineage>
        <taxon>Eukaryota</taxon>
        <taxon>Metazoa</taxon>
        <taxon>Spiralia</taxon>
        <taxon>Lophotrochozoa</taxon>
        <taxon>Platyhelminthes</taxon>
        <taxon>Rhabditophora</taxon>
        <taxon>Macrostomorpha</taxon>
        <taxon>Macrostomida</taxon>
        <taxon>Macrostomidae</taxon>
        <taxon>Macrostomum</taxon>
    </lineage>
</organism>
<dbReference type="Proteomes" id="UP000095280">
    <property type="component" value="Unplaced"/>
</dbReference>
<evidence type="ECO:0000313" key="5">
    <source>
        <dbReference type="WBParaSite" id="maker-unitig_25993-snap-gene-0.2-mRNA-1"/>
    </source>
</evidence>
<dbReference type="PROSITE" id="PS50238">
    <property type="entry name" value="RHOGAP"/>
    <property type="match status" value="1"/>
</dbReference>
<dbReference type="Gene3D" id="1.10.555.10">
    <property type="entry name" value="Rho GTPase activation protein"/>
    <property type="match status" value="1"/>
</dbReference>